<keyword evidence="2" id="KW-1185">Reference proteome</keyword>
<reference evidence="1 2" key="1">
    <citation type="journal article" date="2013" name="Proc. Natl. Acad. Sci. U.S.A.">
        <title>Genome of an arbuscular mycorrhizal fungus provides insight into the oldest plant symbiosis.</title>
        <authorList>
            <person name="Tisserant E."/>
            <person name="Malbreil M."/>
            <person name="Kuo A."/>
            <person name="Kohler A."/>
            <person name="Symeonidi A."/>
            <person name="Balestrini R."/>
            <person name="Charron P."/>
            <person name="Duensing N."/>
            <person name="Frei Dit Frey N."/>
            <person name="Gianinazzi-Pearson V."/>
            <person name="Gilbert L.B."/>
            <person name="Handa Y."/>
            <person name="Herr J.R."/>
            <person name="Hijri M."/>
            <person name="Koul R."/>
            <person name="Kawaguchi M."/>
            <person name="Krajinski F."/>
            <person name="Lammers P.J."/>
            <person name="Masclaux F.G."/>
            <person name="Murat C."/>
            <person name="Morin E."/>
            <person name="Ndikumana S."/>
            <person name="Pagni M."/>
            <person name="Petitpierre D."/>
            <person name="Requena N."/>
            <person name="Rosikiewicz P."/>
            <person name="Riley R."/>
            <person name="Saito K."/>
            <person name="San Clemente H."/>
            <person name="Shapiro H."/>
            <person name="van Tuinen D."/>
            <person name="Becard G."/>
            <person name="Bonfante P."/>
            <person name="Paszkowski U."/>
            <person name="Shachar-Hill Y.Y."/>
            <person name="Tuskan G.A."/>
            <person name="Young P.W."/>
            <person name="Sanders I.R."/>
            <person name="Henrissat B."/>
            <person name="Rensing S.A."/>
            <person name="Grigoriev I.V."/>
            <person name="Corradi N."/>
            <person name="Roux C."/>
            <person name="Martin F."/>
        </authorList>
    </citation>
    <scope>NUCLEOTIDE SEQUENCE [LARGE SCALE GENOMIC DNA]</scope>
    <source>
        <strain evidence="1 2">DAOM 197198</strain>
    </source>
</reference>
<dbReference type="Proteomes" id="UP000018888">
    <property type="component" value="Unassembled WGS sequence"/>
</dbReference>
<organism evidence="1 2">
    <name type="scientific">Rhizophagus irregularis (strain DAOM 181602 / DAOM 197198 / MUCL 43194)</name>
    <name type="common">Arbuscular mycorrhizal fungus</name>
    <name type="synonym">Glomus intraradices</name>
    <dbReference type="NCBI Taxonomy" id="747089"/>
    <lineage>
        <taxon>Eukaryota</taxon>
        <taxon>Fungi</taxon>
        <taxon>Fungi incertae sedis</taxon>
        <taxon>Mucoromycota</taxon>
        <taxon>Glomeromycotina</taxon>
        <taxon>Glomeromycetes</taxon>
        <taxon>Glomerales</taxon>
        <taxon>Glomeraceae</taxon>
        <taxon>Rhizophagus</taxon>
    </lineage>
</organism>
<name>A0A2P4R0E2_RHIID</name>
<comment type="caution">
    <text evidence="1">The sequence shown here is derived from an EMBL/GenBank/DDBJ whole genome shotgun (WGS) entry which is preliminary data.</text>
</comment>
<evidence type="ECO:0000313" key="2">
    <source>
        <dbReference type="Proteomes" id="UP000018888"/>
    </source>
</evidence>
<feature type="non-terminal residue" evidence="1">
    <location>
        <position position="244"/>
    </location>
</feature>
<feature type="non-terminal residue" evidence="1">
    <location>
        <position position="1"/>
    </location>
</feature>
<gene>
    <name evidence="1" type="ORF">GLOIN_2v1491105</name>
</gene>
<reference evidence="1 2" key="2">
    <citation type="journal article" date="2018" name="New Phytol.">
        <title>High intraspecific genome diversity in the model arbuscular mycorrhizal symbiont Rhizophagus irregularis.</title>
        <authorList>
            <person name="Chen E.C.H."/>
            <person name="Morin E."/>
            <person name="Beaudet D."/>
            <person name="Noel J."/>
            <person name="Yildirir G."/>
            <person name="Ndikumana S."/>
            <person name="Charron P."/>
            <person name="St-Onge C."/>
            <person name="Giorgi J."/>
            <person name="Kruger M."/>
            <person name="Marton T."/>
            <person name="Ropars J."/>
            <person name="Grigoriev I.V."/>
            <person name="Hainaut M."/>
            <person name="Henrissat B."/>
            <person name="Roux C."/>
            <person name="Martin F."/>
            <person name="Corradi N."/>
        </authorList>
    </citation>
    <scope>NUCLEOTIDE SEQUENCE [LARGE SCALE GENOMIC DNA]</scope>
    <source>
        <strain evidence="1 2">DAOM 197198</strain>
    </source>
</reference>
<dbReference type="VEuPathDB" id="FungiDB:RhiirFUN_012570"/>
<proteinExistence type="predicted"/>
<dbReference type="EMBL" id="AUPC02000001">
    <property type="protein sequence ID" value="POG83288.1"/>
    <property type="molecule type" value="Genomic_DNA"/>
</dbReference>
<evidence type="ECO:0000313" key="1">
    <source>
        <dbReference type="EMBL" id="POG83288.1"/>
    </source>
</evidence>
<sequence>AIPFLWRNPFGIISNGDFSKAPKIVQTYILCLSENDKLHLIYEGFNISKTESAFFDYPSYIREINCNLVNKSISTWFKKTYFEHKSINEEKENLFVGKIYDMFFSRCNRLFSFEIGLRKYGSFNYPNFSSFLRLRQAITDLQHLGIYFHPLDNEKINEQINEHISKFFIKLLTFRCHNIHFIDYKSCANKDILVYHDENNIAYFKISELIKLQHGLRLFRYLGEISILNFEESSSIFDALKTQI</sequence>
<accession>A0A2P4R0E2</accession>
<dbReference type="AlphaFoldDB" id="A0A2P4R0E2"/>
<protein>
    <submittedName>
        <fullName evidence="1">Uncharacterized protein</fullName>
    </submittedName>
</protein>